<dbReference type="InParanoid" id="A0A0L0HEW5"/>
<name>A0A0L0HEW5_SPIPD</name>
<dbReference type="Proteomes" id="UP000053201">
    <property type="component" value="Unassembled WGS sequence"/>
</dbReference>
<dbReference type="GeneID" id="27688345"/>
<proteinExistence type="predicted"/>
<sequence>MHFSTSTEREVTGQSHNLPPLKRFNYRPSLTSAKPLPTLAALLTYKTWGIPMPPECHFTCYTTFLDNLLKLAPYPARFPLVLIAATYISRLREVFPEASGEEGVEVRLFKTAFVLAWKVYGAEADGEMMCGRGRVAREMEREFLKGINYTLQVSPMDIFKLAARTKVLVSQNPQLFTGKDCMEVALWVEDLNMGIVESGGLNGWSGGVS</sequence>
<accession>A0A0L0HEW5</accession>
<dbReference type="AlphaFoldDB" id="A0A0L0HEW5"/>
<dbReference type="VEuPathDB" id="FungiDB:SPPG_04920"/>
<reference evidence="2 3" key="1">
    <citation type="submission" date="2009-08" db="EMBL/GenBank/DDBJ databases">
        <title>The Genome Sequence of Spizellomyces punctatus strain DAOM BR117.</title>
        <authorList>
            <consortium name="The Broad Institute Genome Sequencing Platform"/>
            <person name="Russ C."/>
            <person name="Cuomo C."/>
            <person name="Shea T."/>
            <person name="Young S.K."/>
            <person name="Zeng Q."/>
            <person name="Koehrsen M."/>
            <person name="Haas B."/>
            <person name="Borodovsky M."/>
            <person name="Guigo R."/>
            <person name="Alvarado L."/>
            <person name="Berlin A."/>
            <person name="Bochicchio J."/>
            <person name="Borenstein D."/>
            <person name="Chapman S."/>
            <person name="Chen Z."/>
            <person name="Engels R."/>
            <person name="Freedman E."/>
            <person name="Gellesch M."/>
            <person name="Goldberg J."/>
            <person name="Griggs A."/>
            <person name="Gujja S."/>
            <person name="Heiman D."/>
            <person name="Hepburn T."/>
            <person name="Howarth C."/>
            <person name="Jen D."/>
            <person name="Larson L."/>
            <person name="Lewis B."/>
            <person name="Mehta T."/>
            <person name="Park D."/>
            <person name="Pearson M."/>
            <person name="Roberts A."/>
            <person name="Saif S."/>
            <person name="Shenoy N."/>
            <person name="Sisk P."/>
            <person name="Stolte C."/>
            <person name="Sykes S."/>
            <person name="Thomson T."/>
            <person name="Walk T."/>
            <person name="White J."/>
            <person name="Yandava C."/>
            <person name="Burger G."/>
            <person name="Gray M.W."/>
            <person name="Holland P.W.H."/>
            <person name="King N."/>
            <person name="Lang F.B.F."/>
            <person name="Roger A.J."/>
            <person name="Ruiz-Trillo I."/>
            <person name="Lander E."/>
            <person name="Nusbaum C."/>
        </authorList>
    </citation>
    <scope>NUCLEOTIDE SEQUENCE [LARGE SCALE GENOMIC DNA]</scope>
    <source>
        <strain evidence="2 3">DAOM BR117</strain>
    </source>
</reference>
<organism evidence="2 3">
    <name type="scientific">Spizellomyces punctatus (strain DAOM BR117)</name>
    <dbReference type="NCBI Taxonomy" id="645134"/>
    <lineage>
        <taxon>Eukaryota</taxon>
        <taxon>Fungi</taxon>
        <taxon>Fungi incertae sedis</taxon>
        <taxon>Chytridiomycota</taxon>
        <taxon>Chytridiomycota incertae sedis</taxon>
        <taxon>Chytridiomycetes</taxon>
        <taxon>Spizellomycetales</taxon>
        <taxon>Spizellomycetaceae</taxon>
        <taxon>Spizellomyces</taxon>
    </lineage>
</organism>
<evidence type="ECO:0000313" key="3">
    <source>
        <dbReference type="Proteomes" id="UP000053201"/>
    </source>
</evidence>
<evidence type="ECO:0000313" key="2">
    <source>
        <dbReference type="EMBL" id="KNC99529.1"/>
    </source>
</evidence>
<dbReference type="EMBL" id="KQ257457">
    <property type="protein sequence ID" value="KNC99529.1"/>
    <property type="molecule type" value="Genomic_DNA"/>
</dbReference>
<dbReference type="OrthoDB" id="10287196at2759"/>
<dbReference type="RefSeq" id="XP_016607569.1">
    <property type="nucleotide sequence ID" value="XM_016753159.1"/>
</dbReference>
<evidence type="ECO:0000256" key="1">
    <source>
        <dbReference type="SAM" id="MobiDB-lite"/>
    </source>
</evidence>
<gene>
    <name evidence="2" type="ORF">SPPG_04920</name>
</gene>
<protein>
    <submittedName>
        <fullName evidence="2">Uncharacterized protein</fullName>
    </submittedName>
</protein>
<feature type="compositionally biased region" description="Polar residues" evidence="1">
    <location>
        <begin position="1"/>
        <end position="17"/>
    </location>
</feature>
<feature type="region of interest" description="Disordered" evidence="1">
    <location>
        <begin position="1"/>
        <end position="23"/>
    </location>
</feature>
<keyword evidence="3" id="KW-1185">Reference proteome</keyword>